<organism evidence="2 3">
    <name type="scientific">Stieleria varia</name>
    <dbReference type="NCBI Taxonomy" id="2528005"/>
    <lineage>
        <taxon>Bacteria</taxon>
        <taxon>Pseudomonadati</taxon>
        <taxon>Planctomycetota</taxon>
        <taxon>Planctomycetia</taxon>
        <taxon>Pirellulales</taxon>
        <taxon>Pirellulaceae</taxon>
        <taxon>Stieleria</taxon>
    </lineage>
</organism>
<name>A0A5C6B813_9BACT</name>
<dbReference type="Gene3D" id="3.40.30.10">
    <property type="entry name" value="Glutaredoxin"/>
    <property type="match status" value="1"/>
</dbReference>
<evidence type="ECO:0000256" key="1">
    <source>
        <dbReference type="SAM" id="SignalP"/>
    </source>
</evidence>
<accession>A0A5C6B813</accession>
<evidence type="ECO:0000313" key="3">
    <source>
        <dbReference type="Proteomes" id="UP000320176"/>
    </source>
</evidence>
<evidence type="ECO:0008006" key="4">
    <source>
        <dbReference type="Google" id="ProtNLM"/>
    </source>
</evidence>
<sequence length="211" mass="22618" precursor="true">MLCVSTPKLILLACLMSSGLAGLVKLADYSSSPGPSSNVLETICNAGIPGVVQRSSDTTPKIVLCYHPKCPCTFATIRCLERLSTRFDCQPDVHAFAYRPQSETDSWIESRSTTALRGLADTQIHIDVDGKSCRRLGVLVSGHVLVYDGDGNLSFSGAITPYRGHEGDCQASSEFVRCVNGESTEVSHWPVFGCPIIASVKAFGNESNDGQ</sequence>
<comment type="caution">
    <text evidence="2">The sequence shown here is derived from an EMBL/GenBank/DDBJ whole genome shotgun (WGS) entry which is preliminary data.</text>
</comment>
<keyword evidence="3" id="KW-1185">Reference proteome</keyword>
<feature type="chain" id="PRO_5022753123" description="RedB protein" evidence="1">
    <location>
        <begin position="27"/>
        <end position="211"/>
    </location>
</feature>
<reference evidence="2 3" key="1">
    <citation type="submission" date="2019-02" db="EMBL/GenBank/DDBJ databases">
        <title>Deep-cultivation of Planctomycetes and their phenomic and genomic characterization uncovers novel biology.</title>
        <authorList>
            <person name="Wiegand S."/>
            <person name="Jogler M."/>
            <person name="Boedeker C."/>
            <person name="Pinto D."/>
            <person name="Vollmers J."/>
            <person name="Rivas-Marin E."/>
            <person name="Kohn T."/>
            <person name="Peeters S.H."/>
            <person name="Heuer A."/>
            <person name="Rast P."/>
            <person name="Oberbeckmann S."/>
            <person name="Bunk B."/>
            <person name="Jeske O."/>
            <person name="Meyerdierks A."/>
            <person name="Storesund J.E."/>
            <person name="Kallscheuer N."/>
            <person name="Luecker S."/>
            <person name="Lage O.M."/>
            <person name="Pohl T."/>
            <person name="Merkel B.J."/>
            <person name="Hornburger P."/>
            <person name="Mueller R.-W."/>
            <person name="Bruemmer F."/>
            <person name="Labrenz M."/>
            <person name="Spormann A.M."/>
            <person name="Op Den Camp H."/>
            <person name="Overmann J."/>
            <person name="Amann R."/>
            <person name="Jetten M.S.M."/>
            <person name="Mascher T."/>
            <person name="Medema M.H."/>
            <person name="Devos D.P."/>
            <person name="Kaster A.-K."/>
            <person name="Ovreas L."/>
            <person name="Rohde M."/>
            <person name="Galperin M.Y."/>
            <person name="Jogler C."/>
        </authorList>
    </citation>
    <scope>NUCLEOTIDE SEQUENCE [LARGE SCALE GENOMIC DNA]</scope>
    <source>
        <strain evidence="2 3">Pla52n</strain>
    </source>
</reference>
<dbReference type="InterPro" id="IPR036249">
    <property type="entry name" value="Thioredoxin-like_sf"/>
</dbReference>
<gene>
    <name evidence="2" type="ORF">Pla52n_03360</name>
</gene>
<proteinExistence type="predicted"/>
<evidence type="ECO:0000313" key="2">
    <source>
        <dbReference type="EMBL" id="TWU07762.1"/>
    </source>
</evidence>
<dbReference type="SUPFAM" id="SSF52833">
    <property type="entry name" value="Thioredoxin-like"/>
    <property type="match status" value="1"/>
</dbReference>
<dbReference type="EMBL" id="SJPN01000001">
    <property type="protein sequence ID" value="TWU07762.1"/>
    <property type="molecule type" value="Genomic_DNA"/>
</dbReference>
<feature type="signal peptide" evidence="1">
    <location>
        <begin position="1"/>
        <end position="26"/>
    </location>
</feature>
<protein>
    <recommendedName>
        <fullName evidence="4">RedB protein</fullName>
    </recommendedName>
</protein>
<keyword evidence="1" id="KW-0732">Signal</keyword>
<dbReference type="AlphaFoldDB" id="A0A5C6B813"/>
<dbReference type="Proteomes" id="UP000320176">
    <property type="component" value="Unassembled WGS sequence"/>
</dbReference>